<dbReference type="PROSITE" id="PS51779">
    <property type="entry name" value="POTRA"/>
    <property type="match status" value="1"/>
</dbReference>
<feature type="domain" description="POTRA" evidence="4">
    <location>
        <begin position="53"/>
        <end position="131"/>
    </location>
</feature>
<protein>
    <recommendedName>
        <fullName evidence="4">POTRA domain-containing protein</fullName>
    </recommendedName>
</protein>
<reference evidence="5 6" key="1">
    <citation type="submission" date="2017-09" db="EMBL/GenBank/DDBJ databases">
        <title>Depth-based differentiation of microbial function through sediment-hosted aquifers and enrichment of novel symbionts in the deep terrestrial subsurface.</title>
        <authorList>
            <person name="Probst A.J."/>
            <person name="Ladd B."/>
            <person name="Jarett J.K."/>
            <person name="Geller-Mcgrath D.E."/>
            <person name="Sieber C.M."/>
            <person name="Emerson J.B."/>
            <person name="Anantharaman K."/>
            <person name="Thomas B.C."/>
            <person name="Malmstrom R."/>
            <person name="Stieglmeier M."/>
            <person name="Klingl A."/>
            <person name="Woyke T."/>
            <person name="Ryan C.M."/>
            <person name="Banfield J.F."/>
        </authorList>
    </citation>
    <scope>NUCLEOTIDE SEQUENCE [LARGE SCALE GENOMIC DNA]</scope>
    <source>
        <strain evidence="5">CG22_combo_CG10-13_8_21_14_all_47_17</strain>
    </source>
</reference>
<keyword evidence="3" id="KW-1133">Transmembrane helix</keyword>
<sequence length="287" mass="32944">MSRSSKRWIPMSHGDLTRAFRERRASKRQTVFVILGIFAVVGWLYIFFISDFFIVNSVQVEGIKNLDPVDVNREVLAILDSREGWRPWPKRHLLFINTEELKTKLNDRLFVANVTVDKKLRNVLRLKIEERAKRFVLHSKQQYAWIDLQGVVTDELTLDEKKNVQARLLGQRVADPDEPPVIKRNLDEMVSSGYSVFSNTESKESISVSEQLMGLGLAYREIEPPGASSTLMKVLSPQGQEVLMDVTVPLDLQVQTYLAFIQAKPKGLENAEYIDVRVPGRVYLKEK</sequence>
<dbReference type="Proteomes" id="UP000231581">
    <property type="component" value="Unassembled WGS sequence"/>
</dbReference>
<keyword evidence="2 3" id="KW-0472">Membrane</keyword>
<evidence type="ECO:0000259" key="4">
    <source>
        <dbReference type="PROSITE" id="PS51779"/>
    </source>
</evidence>
<comment type="subcellular location">
    <subcellularLocation>
        <location evidence="1">Membrane</location>
    </subcellularLocation>
</comment>
<dbReference type="InterPro" id="IPR034746">
    <property type="entry name" value="POTRA"/>
</dbReference>
<dbReference type="GO" id="GO:0016020">
    <property type="term" value="C:membrane"/>
    <property type="evidence" value="ECO:0007669"/>
    <property type="project" value="UniProtKB-SubCell"/>
</dbReference>
<organism evidence="5 6">
    <name type="scientific">Candidatus Uhrbacteria bacterium CG22_combo_CG10-13_8_21_14_all_47_17</name>
    <dbReference type="NCBI Taxonomy" id="1975041"/>
    <lineage>
        <taxon>Bacteria</taxon>
        <taxon>Candidatus Uhriibacteriota</taxon>
    </lineage>
</organism>
<comment type="caution">
    <text evidence="5">The sequence shown here is derived from an EMBL/GenBank/DDBJ whole genome shotgun (WGS) entry which is preliminary data.</text>
</comment>
<evidence type="ECO:0000313" key="6">
    <source>
        <dbReference type="Proteomes" id="UP000231581"/>
    </source>
</evidence>
<dbReference type="AlphaFoldDB" id="A0A2H0BS71"/>
<accession>A0A2H0BS71</accession>
<feature type="transmembrane region" description="Helical" evidence="3">
    <location>
        <begin position="31"/>
        <end position="55"/>
    </location>
</feature>
<name>A0A2H0BS71_9BACT</name>
<gene>
    <name evidence="5" type="ORF">COX00_03025</name>
</gene>
<keyword evidence="3" id="KW-0812">Transmembrane</keyword>
<proteinExistence type="predicted"/>
<evidence type="ECO:0000313" key="5">
    <source>
        <dbReference type="EMBL" id="PIP60491.1"/>
    </source>
</evidence>
<dbReference type="EMBL" id="PCSZ01000061">
    <property type="protein sequence ID" value="PIP60491.1"/>
    <property type="molecule type" value="Genomic_DNA"/>
</dbReference>
<evidence type="ECO:0000256" key="2">
    <source>
        <dbReference type="ARBA" id="ARBA00023136"/>
    </source>
</evidence>
<evidence type="ECO:0000256" key="1">
    <source>
        <dbReference type="ARBA" id="ARBA00004370"/>
    </source>
</evidence>
<evidence type="ECO:0000256" key="3">
    <source>
        <dbReference type="SAM" id="Phobius"/>
    </source>
</evidence>